<comment type="similarity">
    <text evidence="1 6 7">Belongs to the universal ribosomal protein uL14 family.</text>
</comment>
<evidence type="ECO:0000256" key="6">
    <source>
        <dbReference type="HAMAP-Rule" id="MF_01367"/>
    </source>
</evidence>
<dbReference type="GO" id="GO:0006412">
    <property type="term" value="P:translation"/>
    <property type="evidence" value="ECO:0007669"/>
    <property type="project" value="UniProtKB-UniRule"/>
</dbReference>
<dbReference type="PANTHER" id="PTHR11761">
    <property type="entry name" value="50S/60S RIBOSOMAL PROTEIN L14/L23"/>
    <property type="match status" value="1"/>
</dbReference>
<keyword evidence="2 6" id="KW-0699">rRNA-binding</keyword>
<evidence type="ECO:0000313" key="8">
    <source>
        <dbReference type="EMBL" id="KXB01056.1"/>
    </source>
</evidence>
<dbReference type="InterPro" id="IPR000218">
    <property type="entry name" value="Ribosomal_uL14"/>
</dbReference>
<dbReference type="GO" id="GO:0070180">
    <property type="term" value="F:large ribosomal subunit rRNA binding"/>
    <property type="evidence" value="ECO:0007669"/>
    <property type="project" value="TreeGrafter"/>
</dbReference>
<comment type="function">
    <text evidence="6">Binds to 23S rRNA. Forms part of two intersubunit bridges in the 70S ribosome.</text>
</comment>
<dbReference type="InterPro" id="IPR019971">
    <property type="entry name" value="Ribosomal_uL14_arc"/>
</dbReference>
<dbReference type="Proteomes" id="UP000070344">
    <property type="component" value="Unassembled WGS sequence"/>
</dbReference>
<comment type="subunit">
    <text evidence="6">Part of the 50S ribosomal subunit. Forms a cluster with proteins L3 and L24e, part of which may contact the 16S rRNA in 2 intersubunit bridges.</text>
</comment>
<sequence length="127" mass="13887">MVPTKTLSQGARLECGDNTGAKELGIISVVGYKGTRRRMPKAGVGDMFVASVKKGKPELRKQIVHGVVIRQKKEYRRMNGMRIKFEDNAAVLISPEGEPQGTEVRGPMAREAAERWPQIAGIASIVV</sequence>
<dbReference type="SMART" id="SM01374">
    <property type="entry name" value="Ribosomal_L14"/>
    <property type="match status" value="1"/>
</dbReference>
<dbReference type="PANTHER" id="PTHR11761:SF8">
    <property type="entry name" value="LARGE RIBOSOMAL SUBUNIT PROTEIN UL14"/>
    <property type="match status" value="1"/>
</dbReference>
<keyword evidence="4 6" id="KW-0689">Ribosomal protein</keyword>
<organism evidence="8 9">
    <name type="scientific">candidate division MSBL1 archaeon SCGC-AAA259O05</name>
    <dbReference type="NCBI Taxonomy" id="1698271"/>
    <lineage>
        <taxon>Archaea</taxon>
        <taxon>Methanobacteriati</taxon>
        <taxon>Methanobacteriota</taxon>
        <taxon>candidate division MSBL1</taxon>
    </lineage>
</organism>
<reference evidence="8 9" key="1">
    <citation type="journal article" date="2016" name="Sci. Rep.">
        <title>Metabolic traits of an uncultured archaeal lineage -MSBL1- from brine pools of the Red Sea.</title>
        <authorList>
            <person name="Mwirichia R."/>
            <person name="Alam I."/>
            <person name="Rashid M."/>
            <person name="Vinu M."/>
            <person name="Ba-Alawi W."/>
            <person name="Anthony Kamau A."/>
            <person name="Kamanda Ngugi D."/>
            <person name="Goker M."/>
            <person name="Klenk H.P."/>
            <person name="Bajic V."/>
            <person name="Stingl U."/>
        </authorList>
    </citation>
    <scope>NUCLEOTIDE SEQUENCE [LARGE SCALE GENOMIC DNA]</scope>
    <source>
        <strain evidence="8">SCGC-AAA259O05</strain>
    </source>
</reference>
<evidence type="ECO:0000256" key="1">
    <source>
        <dbReference type="ARBA" id="ARBA00010745"/>
    </source>
</evidence>
<evidence type="ECO:0000256" key="3">
    <source>
        <dbReference type="ARBA" id="ARBA00022884"/>
    </source>
</evidence>
<dbReference type="SUPFAM" id="SSF50193">
    <property type="entry name" value="Ribosomal protein L14"/>
    <property type="match status" value="1"/>
</dbReference>
<dbReference type="InterPro" id="IPR036853">
    <property type="entry name" value="Ribosomal_uL14_sf"/>
</dbReference>
<protein>
    <recommendedName>
        <fullName evidence="6">Large ribosomal subunit protein uL14</fullName>
    </recommendedName>
</protein>
<dbReference type="Pfam" id="PF00238">
    <property type="entry name" value="Ribosomal_L14"/>
    <property type="match status" value="1"/>
</dbReference>
<dbReference type="PROSITE" id="PS00049">
    <property type="entry name" value="RIBOSOMAL_L14"/>
    <property type="match status" value="1"/>
</dbReference>
<proteinExistence type="inferred from homology"/>
<evidence type="ECO:0000256" key="7">
    <source>
        <dbReference type="RuleBase" id="RU003949"/>
    </source>
</evidence>
<evidence type="ECO:0000256" key="4">
    <source>
        <dbReference type="ARBA" id="ARBA00022980"/>
    </source>
</evidence>
<dbReference type="CDD" id="cd00337">
    <property type="entry name" value="Ribosomal_uL14"/>
    <property type="match status" value="1"/>
</dbReference>
<dbReference type="GO" id="GO:0022625">
    <property type="term" value="C:cytosolic large ribosomal subunit"/>
    <property type="evidence" value="ECO:0007669"/>
    <property type="project" value="TreeGrafter"/>
</dbReference>
<evidence type="ECO:0000256" key="5">
    <source>
        <dbReference type="ARBA" id="ARBA00023274"/>
    </source>
</evidence>
<evidence type="ECO:0000256" key="2">
    <source>
        <dbReference type="ARBA" id="ARBA00022730"/>
    </source>
</evidence>
<gene>
    <name evidence="6" type="primary">rpl14</name>
    <name evidence="8" type="ORF">AKJ41_02920</name>
</gene>
<dbReference type="EMBL" id="LHXV01000029">
    <property type="protein sequence ID" value="KXB01056.1"/>
    <property type="molecule type" value="Genomic_DNA"/>
</dbReference>
<dbReference type="AlphaFoldDB" id="A0A133V3S0"/>
<dbReference type="GO" id="GO:0003735">
    <property type="term" value="F:structural constituent of ribosome"/>
    <property type="evidence" value="ECO:0007669"/>
    <property type="project" value="InterPro"/>
</dbReference>
<evidence type="ECO:0000313" key="9">
    <source>
        <dbReference type="Proteomes" id="UP000070344"/>
    </source>
</evidence>
<dbReference type="FunFam" id="2.40.150.20:FF:000007">
    <property type="entry name" value="50S ribosomal protein L14"/>
    <property type="match status" value="1"/>
</dbReference>
<dbReference type="HAMAP" id="MF_01367">
    <property type="entry name" value="Ribosomal_uL14"/>
    <property type="match status" value="1"/>
</dbReference>
<keyword evidence="5 6" id="KW-0687">Ribonucleoprotein</keyword>
<dbReference type="InterPro" id="IPR019972">
    <property type="entry name" value="Ribosomal_uL14_CS"/>
</dbReference>
<dbReference type="PATRIC" id="fig|1698271.3.peg.769"/>
<keyword evidence="3 6" id="KW-0694">RNA-binding</keyword>
<name>A0A133V3S0_9EURY</name>
<accession>A0A133V3S0</accession>
<dbReference type="Gene3D" id="2.40.150.20">
    <property type="entry name" value="Ribosomal protein L14"/>
    <property type="match status" value="1"/>
</dbReference>
<dbReference type="NCBIfam" id="TIGR03673">
    <property type="entry name" value="uL14_arch"/>
    <property type="match status" value="1"/>
</dbReference>
<comment type="caution">
    <text evidence="8">The sequence shown here is derived from an EMBL/GenBank/DDBJ whole genome shotgun (WGS) entry which is preliminary data.</text>
</comment>
<dbReference type="NCBIfam" id="NF006344">
    <property type="entry name" value="PRK08571.1"/>
    <property type="match status" value="1"/>
</dbReference>
<keyword evidence="9" id="KW-1185">Reference proteome</keyword>